<proteinExistence type="predicted"/>
<dbReference type="EMBL" id="CYZT01000414">
    <property type="protein sequence ID" value="CUP59107.1"/>
    <property type="molecule type" value="Genomic_DNA"/>
</dbReference>
<dbReference type="AlphaFoldDB" id="A0A174PJ19"/>
<gene>
    <name evidence="1" type="ORF">ERS852411_03333</name>
</gene>
<evidence type="ECO:0000313" key="2">
    <source>
        <dbReference type="Proteomes" id="UP000095746"/>
    </source>
</evidence>
<accession>A0A174PJ19</accession>
<name>A0A174PJ19_FLAPL</name>
<organism evidence="1 2">
    <name type="scientific">Flavonifractor plautii</name>
    <name type="common">Fusobacterium plautii</name>
    <dbReference type="NCBI Taxonomy" id="292800"/>
    <lineage>
        <taxon>Bacteria</taxon>
        <taxon>Bacillati</taxon>
        <taxon>Bacillota</taxon>
        <taxon>Clostridia</taxon>
        <taxon>Eubacteriales</taxon>
        <taxon>Oscillospiraceae</taxon>
        <taxon>Flavonifractor</taxon>
    </lineage>
</organism>
<reference evidence="1 2" key="1">
    <citation type="submission" date="2015-09" db="EMBL/GenBank/DDBJ databases">
        <authorList>
            <consortium name="Pathogen Informatics"/>
        </authorList>
    </citation>
    <scope>NUCLEOTIDE SEQUENCE [LARGE SCALE GENOMIC DNA]</scope>
    <source>
        <strain evidence="1 2">2789STDY5608854</strain>
    </source>
</reference>
<dbReference type="Proteomes" id="UP000095746">
    <property type="component" value="Unassembled WGS sequence"/>
</dbReference>
<evidence type="ECO:0000313" key="1">
    <source>
        <dbReference type="EMBL" id="CUP59107.1"/>
    </source>
</evidence>
<protein>
    <submittedName>
        <fullName evidence="1">Uncharacterized protein</fullName>
    </submittedName>
</protein>
<sequence>MDNLVVRDNGGQLLRDGIRKINYSIRCKSERIRPVCFYDTILYNNRIRCIGFCLSKRTIYSR</sequence>